<feature type="region of interest" description="Disordered" evidence="1">
    <location>
        <begin position="1"/>
        <end position="65"/>
    </location>
</feature>
<accession>K0JYM7</accession>
<proteinExistence type="predicted"/>
<dbReference type="PATRIC" id="fig|1179773.3.peg.2017"/>
<protein>
    <submittedName>
        <fullName evidence="2">Uncharacterized protein</fullName>
    </submittedName>
</protein>
<organism evidence="2 3">
    <name type="scientific">Saccharothrix espanaensis (strain ATCC 51144 / DSM 44229 / JCM 9112 / NBRC 15066 / NRRL 15764)</name>
    <dbReference type="NCBI Taxonomy" id="1179773"/>
    <lineage>
        <taxon>Bacteria</taxon>
        <taxon>Bacillati</taxon>
        <taxon>Actinomycetota</taxon>
        <taxon>Actinomycetes</taxon>
        <taxon>Pseudonocardiales</taxon>
        <taxon>Pseudonocardiaceae</taxon>
        <taxon>Saccharothrix</taxon>
    </lineage>
</organism>
<feature type="compositionally biased region" description="Basic and acidic residues" evidence="1">
    <location>
        <begin position="54"/>
        <end position="65"/>
    </location>
</feature>
<evidence type="ECO:0000256" key="1">
    <source>
        <dbReference type="SAM" id="MobiDB-lite"/>
    </source>
</evidence>
<evidence type="ECO:0000313" key="2">
    <source>
        <dbReference type="EMBL" id="CCH29333.1"/>
    </source>
</evidence>
<evidence type="ECO:0000313" key="3">
    <source>
        <dbReference type="Proteomes" id="UP000006281"/>
    </source>
</evidence>
<name>K0JYM7_SACES</name>
<sequence length="222" mass="23712">MPGGPSSDQGGQVVFRPGEQERGEGEVPGVDGGELQIGDDAEVAAATAAQRLPRGSEDADRRSGRLDREAHETFLHLTPAPVIAYDENGQPATVTHSERLTEITRRARFIAVSDTLTRAVAALLVREGVRAEVGHVQVQPAAEGDEQVLGLHITINNAHAVVPIRPGTPQLRAYPAIDHIDLTGHQPLLTIDLPHEAIGQDGWIAAETITTALIERLHPPIP</sequence>
<dbReference type="AlphaFoldDB" id="K0JYM7"/>
<gene>
    <name evidence="2" type="ordered locus">BN6_20110</name>
</gene>
<keyword evidence="3" id="KW-1185">Reference proteome</keyword>
<dbReference type="KEGG" id="sesp:BN6_20110"/>
<reference evidence="2 3" key="1">
    <citation type="journal article" date="2012" name="BMC Genomics">
        <title>Complete genome sequence of Saccharothrix espanaensis DSM 44229T and comparison to the other completely sequenced Pseudonocardiaceae.</title>
        <authorList>
            <person name="Strobel T."/>
            <person name="Al-Dilaimi A."/>
            <person name="Blom J."/>
            <person name="Gessner A."/>
            <person name="Kalinowski J."/>
            <person name="Luzhetska M."/>
            <person name="Puhler A."/>
            <person name="Szczepanowski R."/>
            <person name="Bechthold A."/>
            <person name="Ruckert C."/>
        </authorList>
    </citation>
    <scope>NUCLEOTIDE SEQUENCE [LARGE SCALE GENOMIC DNA]</scope>
    <source>
        <strain evidence="3">ATCC 51144 / DSM 44229 / JCM 9112 / NBRC 15066 / NRRL 15764</strain>
    </source>
</reference>
<dbReference type="Proteomes" id="UP000006281">
    <property type="component" value="Chromosome"/>
</dbReference>
<dbReference type="EMBL" id="HE804045">
    <property type="protein sequence ID" value="CCH29333.1"/>
    <property type="molecule type" value="Genomic_DNA"/>
</dbReference>
<dbReference type="HOGENOM" id="CLU_1244586_0_0_11"/>
<feature type="compositionally biased region" description="Polar residues" evidence="1">
    <location>
        <begin position="1"/>
        <end position="10"/>
    </location>
</feature>